<dbReference type="SUPFAM" id="SSF53218">
    <property type="entry name" value="Molybdenum cofactor biosynthesis proteins"/>
    <property type="match status" value="1"/>
</dbReference>
<evidence type="ECO:0000259" key="14">
    <source>
        <dbReference type="SMART" id="SM00852"/>
    </source>
</evidence>
<dbReference type="PANTHER" id="PTHR10192">
    <property type="entry name" value="MOLYBDOPTERIN BIOSYNTHESIS PROTEIN"/>
    <property type="match status" value="1"/>
</dbReference>
<comment type="cofactor">
    <cofactor evidence="1 13">
        <name>Mg(2+)</name>
        <dbReference type="ChEBI" id="CHEBI:18420"/>
    </cofactor>
</comment>
<dbReference type="SUPFAM" id="SSF63867">
    <property type="entry name" value="MoeA C-terminal domain-like"/>
    <property type="match status" value="1"/>
</dbReference>
<comment type="catalytic activity">
    <reaction evidence="12">
        <text>adenylyl-molybdopterin + molybdate = Mo-molybdopterin + AMP + H(+)</text>
        <dbReference type="Rhea" id="RHEA:35047"/>
        <dbReference type="ChEBI" id="CHEBI:15378"/>
        <dbReference type="ChEBI" id="CHEBI:36264"/>
        <dbReference type="ChEBI" id="CHEBI:62727"/>
        <dbReference type="ChEBI" id="CHEBI:71302"/>
        <dbReference type="ChEBI" id="CHEBI:456215"/>
        <dbReference type="EC" id="2.10.1.1"/>
    </reaction>
</comment>
<sequence>MISVEEAQRRVIKGALSKPLTPVIVPLEDSLGRVLAEPIVSDLDNPPFDNSSMDGFAVQAKSVSEARSDHPIPLEVVATISAGHPVPESLTRSDQCYRIMTGAPVPKDADAVVQVEWTEKDSRHPSRVLIKRPVEPGLNIRRQGSDMAKGDTILRSGTCITPAIMGIAATLGRTSLPVYPAPRVAIISTGDEIVDPSERPGPGQIRNSNAYALYAAVAEAGGQPVLMAHAPDHLQTIVERLDQAAQYELILSSGGVSVGDFDLVKTALDQHGTLDFWRVNVKPGKPIAYGHYRHTPFFGLPGNPVSALITFELFVRPVIRQLQGDSRWQRLTVPLPLLQDFTEVSDRRHYVRCRLEYDSLGKAGIVPSPDQGSAIQTSWLDATALMIVPENTGPLVAGTEVSVMILKT</sequence>
<dbReference type="Pfam" id="PF00994">
    <property type="entry name" value="MoCF_biosynth"/>
    <property type="match status" value="1"/>
</dbReference>
<evidence type="ECO:0000256" key="12">
    <source>
        <dbReference type="ARBA" id="ARBA00047317"/>
    </source>
</evidence>
<dbReference type="GO" id="GO:0046872">
    <property type="term" value="F:metal ion binding"/>
    <property type="evidence" value="ECO:0007669"/>
    <property type="project" value="UniProtKB-UniRule"/>
</dbReference>
<dbReference type="InterPro" id="IPR036425">
    <property type="entry name" value="MoaB/Mog-like_dom_sf"/>
</dbReference>
<dbReference type="UniPathway" id="UPA00344"/>
<evidence type="ECO:0000313" key="16">
    <source>
        <dbReference type="Proteomes" id="UP000242972"/>
    </source>
</evidence>
<dbReference type="Gene3D" id="2.170.190.11">
    <property type="entry name" value="Molybdopterin biosynthesis moea protein, domain 3"/>
    <property type="match status" value="1"/>
</dbReference>
<feature type="domain" description="MoaB/Mog" evidence="14">
    <location>
        <begin position="185"/>
        <end position="321"/>
    </location>
</feature>
<dbReference type="InterPro" id="IPR038987">
    <property type="entry name" value="MoeA-like"/>
</dbReference>
<dbReference type="FunFam" id="2.170.190.11:FF:000001">
    <property type="entry name" value="Molybdopterin molybdenumtransferase"/>
    <property type="match status" value="1"/>
</dbReference>
<protein>
    <recommendedName>
        <fullName evidence="6 13">Molybdopterin molybdenumtransferase</fullName>
        <ecNumber evidence="5 13">2.10.1.1</ecNumber>
    </recommendedName>
</protein>
<dbReference type="GO" id="GO:0061599">
    <property type="term" value="F:molybdopterin molybdotransferase activity"/>
    <property type="evidence" value="ECO:0007669"/>
    <property type="project" value="UniProtKB-UniRule"/>
</dbReference>
<dbReference type="EMBL" id="PXYW01000041">
    <property type="protein sequence ID" value="PSR32432.1"/>
    <property type="molecule type" value="Genomic_DNA"/>
</dbReference>
<dbReference type="GO" id="GO:0005829">
    <property type="term" value="C:cytosol"/>
    <property type="evidence" value="ECO:0007669"/>
    <property type="project" value="TreeGrafter"/>
</dbReference>
<dbReference type="InterPro" id="IPR005111">
    <property type="entry name" value="MoeA_C_domain_IV"/>
</dbReference>
<keyword evidence="9 13" id="KW-0479">Metal-binding</keyword>
<dbReference type="Proteomes" id="UP000242972">
    <property type="component" value="Unassembled WGS sequence"/>
</dbReference>
<proteinExistence type="inferred from homology"/>
<comment type="caution">
    <text evidence="15">The sequence shown here is derived from an EMBL/GenBank/DDBJ whole genome shotgun (WGS) entry which is preliminary data.</text>
</comment>
<dbReference type="GO" id="GO:0006777">
    <property type="term" value="P:Mo-molybdopterin cofactor biosynthetic process"/>
    <property type="evidence" value="ECO:0007669"/>
    <property type="project" value="UniProtKB-UniRule"/>
</dbReference>
<dbReference type="EC" id="2.10.1.1" evidence="5 13"/>
<evidence type="ECO:0000256" key="7">
    <source>
        <dbReference type="ARBA" id="ARBA00022505"/>
    </source>
</evidence>
<name>A0A2T2XDB1_9FIRM</name>
<dbReference type="CDD" id="cd00887">
    <property type="entry name" value="MoeA"/>
    <property type="match status" value="1"/>
</dbReference>
<dbReference type="Pfam" id="PF03454">
    <property type="entry name" value="MoeA_C"/>
    <property type="match status" value="1"/>
</dbReference>
<dbReference type="SMART" id="SM00852">
    <property type="entry name" value="MoCF_biosynth"/>
    <property type="match status" value="1"/>
</dbReference>
<dbReference type="NCBIfam" id="TIGR00177">
    <property type="entry name" value="molyb_syn"/>
    <property type="match status" value="1"/>
</dbReference>
<reference evidence="15 16" key="1">
    <citation type="journal article" date="2014" name="BMC Genomics">
        <title>Comparison of environmental and isolate Sulfobacillus genomes reveals diverse carbon, sulfur, nitrogen, and hydrogen metabolisms.</title>
        <authorList>
            <person name="Justice N.B."/>
            <person name="Norman A."/>
            <person name="Brown C.T."/>
            <person name="Singh A."/>
            <person name="Thomas B.C."/>
            <person name="Banfield J.F."/>
        </authorList>
    </citation>
    <scope>NUCLEOTIDE SEQUENCE [LARGE SCALE GENOMIC DNA]</scope>
    <source>
        <strain evidence="15">AMDSBA4</strain>
    </source>
</reference>
<evidence type="ECO:0000256" key="4">
    <source>
        <dbReference type="ARBA" id="ARBA00010763"/>
    </source>
</evidence>
<gene>
    <name evidence="15" type="ORF">C7B46_14345</name>
</gene>
<keyword evidence="11 13" id="KW-0501">Molybdenum cofactor biosynthesis</keyword>
<evidence type="ECO:0000256" key="5">
    <source>
        <dbReference type="ARBA" id="ARBA00013269"/>
    </source>
</evidence>
<comment type="similarity">
    <text evidence="4 13">Belongs to the MoeA family.</text>
</comment>
<evidence type="ECO:0000256" key="10">
    <source>
        <dbReference type="ARBA" id="ARBA00022842"/>
    </source>
</evidence>
<dbReference type="Gene3D" id="3.40.980.10">
    <property type="entry name" value="MoaB/Mog-like domain"/>
    <property type="match status" value="1"/>
</dbReference>
<comment type="pathway">
    <text evidence="3 13">Cofactor biosynthesis; molybdopterin biosynthesis.</text>
</comment>
<keyword evidence="7 13" id="KW-0500">Molybdenum</keyword>
<organism evidence="15 16">
    <name type="scientific">Sulfobacillus benefaciens</name>
    <dbReference type="NCBI Taxonomy" id="453960"/>
    <lineage>
        <taxon>Bacteria</taxon>
        <taxon>Bacillati</taxon>
        <taxon>Bacillota</taxon>
        <taxon>Clostridia</taxon>
        <taxon>Eubacteriales</taxon>
        <taxon>Clostridiales Family XVII. Incertae Sedis</taxon>
        <taxon>Sulfobacillus</taxon>
    </lineage>
</organism>
<dbReference type="InterPro" id="IPR001453">
    <property type="entry name" value="MoaB/Mog_dom"/>
</dbReference>
<evidence type="ECO:0000256" key="2">
    <source>
        <dbReference type="ARBA" id="ARBA00002901"/>
    </source>
</evidence>
<dbReference type="NCBIfam" id="NF045515">
    <property type="entry name" value="Glp_gephyrin"/>
    <property type="match status" value="1"/>
</dbReference>
<evidence type="ECO:0000313" key="15">
    <source>
        <dbReference type="EMBL" id="PSR32432.1"/>
    </source>
</evidence>
<accession>A0A2T2XDB1</accession>
<keyword evidence="8 13" id="KW-0808">Transferase</keyword>
<dbReference type="InterPro" id="IPR036688">
    <property type="entry name" value="MoeA_C_domain_IV_sf"/>
</dbReference>
<dbReference type="FunFam" id="3.40.980.10:FF:000004">
    <property type="entry name" value="Molybdopterin molybdenumtransferase"/>
    <property type="match status" value="1"/>
</dbReference>
<dbReference type="Pfam" id="PF03453">
    <property type="entry name" value="MoeA_N"/>
    <property type="match status" value="1"/>
</dbReference>
<comment type="function">
    <text evidence="2 13">Catalyzes the insertion of molybdate into adenylated molybdopterin with the concomitant release of AMP.</text>
</comment>
<dbReference type="InterPro" id="IPR036135">
    <property type="entry name" value="MoeA_linker/N_sf"/>
</dbReference>
<evidence type="ECO:0000256" key="13">
    <source>
        <dbReference type="RuleBase" id="RU365090"/>
    </source>
</evidence>
<evidence type="ECO:0000256" key="11">
    <source>
        <dbReference type="ARBA" id="ARBA00023150"/>
    </source>
</evidence>
<dbReference type="InterPro" id="IPR005110">
    <property type="entry name" value="MoeA_linker/N"/>
</dbReference>
<evidence type="ECO:0000256" key="6">
    <source>
        <dbReference type="ARBA" id="ARBA00021108"/>
    </source>
</evidence>
<dbReference type="Gene3D" id="3.90.105.10">
    <property type="entry name" value="Molybdopterin biosynthesis moea protein, domain 2"/>
    <property type="match status" value="1"/>
</dbReference>
<evidence type="ECO:0000256" key="9">
    <source>
        <dbReference type="ARBA" id="ARBA00022723"/>
    </source>
</evidence>
<dbReference type="AlphaFoldDB" id="A0A2T2XDB1"/>
<evidence type="ECO:0000256" key="1">
    <source>
        <dbReference type="ARBA" id="ARBA00001946"/>
    </source>
</evidence>
<dbReference type="SUPFAM" id="SSF63882">
    <property type="entry name" value="MoeA N-terminal region -like"/>
    <property type="match status" value="1"/>
</dbReference>
<keyword evidence="10 13" id="KW-0460">Magnesium</keyword>
<evidence type="ECO:0000256" key="3">
    <source>
        <dbReference type="ARBA" id="ARBA00005046"/>
    </source>
</evidence>
<dbReference type="Gene3D" id="2.40.340.10">
    <property type="entry name" value="MoeA, C-terminal, domain IV"/>
    <property type="match status" value="1"/>
</dbReference>
<evidence type="ECO:0000256" key="8">
    <source>
        <dbReference type="ARBA" id="ARBA00022679"/>
    </source>
</evidence>
<dbReference type="PANTHER" id="PTHR10192:SF5">
    <property type="entry name" value="GEPHYRIN"/>
    <property type="match status" value="1"/>
</dbReference>